<evidence type="ECO:0000313" key="11">
    <source>
        <dbReference type="Proteomes" id="UP000694569"/>
    </source>
</evidence>
<dbReference type="SUPFAM" id="SSF51069">
    <property type="entry name" value="Carbonic anhydrase"/>
    <property type="match status" value="1"/>
</dbReference>
<keyword evidence="6" id="KW-0325">Glycoprotein</keyword>
<evidence type="ECO:0000256" key="6">
    <source>
        <dbReference type="ARBA" id="ARBA00023180"/>
    </source>
</evidence>
<comment type="subcellular location">
    <subcellularLocation>
        <location evidence="2">Secreted</location>
    </subcellularLocation>
</comment>
<dbReference type="InterPro" id="IPR001148">
    <property type="entry name" value="CA_dom"/>
</dbReference>
<reference evidence="10" key="1">
    <citation type="submission" date="2025-08" db="UniProtKB">
        <authorList>
            <consortium name="Ensembl"/>
        </authorList>
    </citation>
    <scope>IDENTIFICATION</scope>
</reference>
<dbReference type="InterPro" id="IPR023561">
    <property type="entry name" value="Carbonic_anhydrase_a-class"/>
</dbReference>
<dbReference type="GO" id="GO:0004089">
    <property type="term" value="F:carbonate dehydratase activity"/>
    <property type="evidence" value="ECO:0007669"/>
    <property type="project" value="InterPro"/>
</dbReference>
<dbReference type="OrthoDB" id="5978072at2759"/>
<dbReference type="GeneTree" id="ENSGT00940000162098"/>
<dbReference type="Proteomes" id="UP000694569">
    <property type="component" value="Unplaced"/>
</dbReference>
<dbReference type="GO" id="GO:0008270">
    <property type="term" value="F:zinc ion binding"/>
    <property type="evidence" value="ECO:0007669"/>
    <property type="project" value="InterPro"/>
</dbReference>
<proteinExistence type="inferred from homology"/>
<dbReference type="CDD" id="cd03121">
    <property type="entry name" value="alpha_CARP_X_XI_like"/>
    <property type="match status" value="1"/>
</dbReference>
<evidence type="ECO:0000256" key="2">
    <source>
        <dbReference type="ARBA" id="ARBA00004613"/>
    </source>
</evidence>
<dbReference type="Pfam" id="PF00194">
    <property type="entry name" value="Carb_anhydrase"/>
    <property type="match status" value="1"/>
</dbReference>
<comment type="function">
    <text evidence="1">Does not have a catalytic activity.</text>
</comment>
<dbReference type="GO" id="GO:0016323">
    <property type="term" value="C:basolateral plasma membrane"/>
    <property type="evidence" value="ECO:0007669"/>
    <property type="project" value="TreeGrafter"/>
</dbReference>
<dbReference type="InterPro" id="IPR041878">
    <property type="entry name" value="Alpha_CARP_X/XI"/>
</dbReference>
<protein>
    <recommendedName>
        <fullName evidence="7">Carbonic anhydrase-related protein 11</fullName>
    </recommendedName>
    <alternativeName>
        <fullName evidence="8">CA-RP XI</fullName>
    </alternativeName>
</protein>
<evidence type="ECO:0000256" key="8">
    <source>
        <dbReference type="ARBA" id="ARBA00042748"/>
    </source>
</evidence>
<name>A0A8C5PEF8_9ANUR</name>
<dbReference type="SMART" id="SM01057">
    <property type="entry name" value="Carb_anhydrase"/>
    <property type="match status" value="1"/>
</dbReference>
<dbReference type="Ensembl" id="ENSLLET00000017719.1">
    <property type="protein sequence ID" value="ENSLLEP00000017072.1"/>
    <property type="gene ID" value="ENSLLEG00000010804.1"/>
</dbReference>
<comment type="similarity">
    <text evidence="3">Belongs to the alpha-carbonic anhydrase family.</text>
</comment>
<evidence type="ECO:0000259" key="9">
    <source>
        <dbReference type="PROSITE" id="PS51144"/>
    </source>
</evidence>
<accession>A0A8C5PEF8</accession>
<feature type="domain" description="Alpha-carbonic anhydrase" evidence="9">
    <location>
        <begin position="26"/>
        <end position="290"/>
    </location>
</feature>
<organism evidence="10 11">
    <name type="scientific">Leptobrachium leishanense</name>
    <name type="common">Leishan spiny toad</name>
    <dbReference type="NCBI Taxonomy" id="445787"/>
    <lineage>
        <taxon>Eukaryota</taxon>
        <taxon>Metazoa</taxon>
        <taxon>Chordata</taxon>
        <taxon>Craniata</taxon>
        <taxon>Vertebrata</taxon>
        <taxon>Euteleostomi</taxon>
        <taxon>Amphibia</taxon>
        <taxon>Batrachia</taxon>
        <taxon>Anura</taxon>
        <taxon>Pelobatoidea</taxon>
        <taxon>Megophryidae</taxon>
        <taxon>Leptobrachium</taxon>
    </lineage>
</organism>
<dbReference type="PANTHER" id="PTHR18952:SF93">
    <property type="entry name" value="CARBONIC ANHYDRASE-RELATED PROTEIN 11"/>
    <property type="match status" value="1"/>
</dbReference>
<keyword evidence="5" id="KW-0732">Signal</keyword>
<dbReference type="InterPro" id="IPR036398">
    <property type="entry name" value="CA_dom_sf"/>
</dbReference>
<evidence type="ECO:0000313" key="10">
    <source>
        <dbReference type="Ensembl" id="ENSLLEP00000017072.1"/>
    </source>
</evidence>
<evidence type="ECO:0000256" key="1">
    <source>
        <dbReference type="ARBA" id="ARBA00002258"/>
    </source>
</evidence>
<gene>
    <name evidence="10" type="primary">CA11</name>
</gene>
<evidence type="ECO:0000256" key="3">
    <source>
        <dbReference type="ARBA" id="ARBA00010718"/>
    </source>
</evidence>
<dbReference type="PANTHER" id="PTHR18952">
    <property type="entry name" value="CARBONIC ANHYDRASE"/>
    <property type="match status" value="1"/>
</dbReference>
<dbReference type="Gene3D" id="3.10.200.10">
    <property type="entry name" value="Alpha carbonic anhydrase"/>
    <property type="match status" value="1"/>
</dbReference>
<dbReference type="GO" id="GO:0006730">
    <property type="term" value="P:one-carbon metabolic process"/>
    <property type="evidence" value="ECO:0007669"/>
    <property type="project" value="TreeGrafter"/>
</dbReference>
<keyword evidence="4" id="KW-0964">Secreted</keyword>
<keyword evidence="11" id="KW-1185">Reference proteome</keyword>
<sequence length="310" mass="35234">MFERLKKMLKLSIIYIWVLIVLSAAAQVSHLSSDQAGPAFWGLVNSAWNLCTIGKRQSPININSSQIIFDPFLPPLRLSMNGKTVHGTMHNTGRHVSFRLDNEQPVNISGGPLLYNHRLEEVMLHFGSENGIGSEHLMNKESTAGEVQLIHYNQELYSNVSEASRNPNGLAVISLFINVANNSNPFLNRMLNRETITRISFRTNYIQDLSIEDLFPETFGFLTYQGSMTIPPCYETVTWIIIDRPLNITSMQMHSLRLLSQNPPSQIFQSMSDNFRPVQPLFHRGLRGNLDFRKPGRKCNGANYKLHSKF</sequence>
<dbReference type="AlphaFoldDB" id="A0A8C5PEF8"/>
<dbReference type="PROSITE" id="PS51144">
    <property type="entry name" value="ALPHA_CA_2"/>
    <property type="match status" value="1"/>
</dbReference>
<evidence type="ECO:0000256" key="4">
    <source>
        <dbReference type="ARBA" id="ARBA00022525"/>
    </source>
</evidence>
<dbReference type="GO" id="GO:0005576">
    <property type="term" value="C:extracellular region"/>
    <property type="evidence" value="ECO:0007669"/>
    <property type="project" value="UniProtKB-SubCell"/>
</dbReference>
<evidence type="ECO:0000256" key="5">
    <source>
        <dbReference type="ARBA" id="ARBA00022729"/>
    </source>
</evidence>
<evidence type="ECO:0000256" key="7">
    <source>
        <dbReference type="ARBA" id="ARBA00041142"/>
    </source>
</evidence>
<reference evidence="10" key="2">
    <citation type="submission" date="2025-09" db="UniProtKB">
        <authorList>
            <consortium name="Ensembl"/>
        </authorList>
    </citation>
    <scope>IDENTIFICATION</scope>
</reference>